<accession>A0A7Z0VJE0</accession>
<dbReference type="PROSITE" id="PS50921">
    <property type="entry name" value="ANTAR"/>
    <property type="match status" value="1"/>
</dbReference>
<feature type="domain" description="Response regulatory" evidence="2">
    <location>
        <begin position="6"/>
        <end position="118"/>
    </location>
</feature>
<dbReference type="Proteomes" id="UP000094769">
    <property type="component" value="Unassembled WGS sequence"/>
</dbReference>
<dbReference type="SMART" id="SM01012">
    <property type="entry name" value="ANTAR"/>
    <property type="match status" value="1"/>
</dbReference>
<dbReference type="CDD" id="cd00156">
    <property type="entry name" value="REC"/>
    <property type="match status" value="1"/>
</dbReference>
<dbReference type="PROSITE" id="PS50110">
    <property type="entry name" value="RESPONSE_REGULATORY"/>
    <property type="match status" value="1"/>
</dbReference>
<dbReference type="AlphaFoldDB" id="A0A7Z0VJE0"/>
<dbReference type="OrthoDB" id="9808843at2"/>
<dbReference type="RefSeq" id="WP_069127297.1">
    <property type="nucleotide sequence ID" value="NZ_MARB01000025.1"/>
</dbReference>
<evidence type="ECO:0000313" key="5">
    <source>
        <dbReference type="Proteomes" id="UP000094769"/>
    </source>
</evidence>
<proteinExistence type="predicted"/>
<evidence type="ECO:0000259" key="3">
    <source>
        <dbReference type="PROSITE" id="PS50921"/>
    </source>
</evidence>
<name>A0A7Z0VJE0_9GAMM</name>
<dbReference type="Gene3D" id="1.10.10.10">
    <property type="entry name" value="Winged helix-like DNA-binding domain superfamily/Winged helix DNA-binding domain"/>
    <property type="match status" value="1"/>
</dbReference>
<feature type="domain" description="ANTAR" evidence="3">
    <location>
        <begin position="124"/>
        <end position="185"/>
    </location>
</feature>
<dbReference type="Pfam" id="PF00072">
    <property type="entry name" value="Response_reg"/>
    <property type="match status" value="1"/>
</dbReference>
<dbReference type="GO" id="GO:0003723">
    <property type="term" value="F:RNA binding"/>
    <property type="evidence" value="ECO:0007669"/>
    <property type="project" value="InterPro"/>
</dbReference>
<reference evidence="4 5" key="1">
    <citation type="submission" date="2016-06" db="EMBL/GenBank/DDBJ databases">
        <title>Genome sequence of endosymbiont of Candidatus Endolucinida thiodiazotropha.</title>
        <authorList>
            <person name="Poehlein A."/>
            <person name="Koenig S."/>
            <person name="Heiden S.E."/>
            <person name="Thuermer A."/>
            <person name="Voget S."/>
            <person name="Daniel R."/>
            <person name="Markert S."/>
            <person name="Gros O."/>
            <person name="Schweder T."/>
        </authorList>
    </citation>
    <scope>NUCLEOTIDE SEQUENCE [LARGE SCALE GENOMIC DNA]</scope>
    <source>
        <strain evidence="4 5">COS</strain>
    </source>
</reference>
<comment type="caution">
    <text evidence="4">The sequence shown here is derived from an EMBL/GenBank/DDBJ whole genome shotgun (WGS) entry which is preliminary data.</text>
</comment>
<sequence>MDNKAKLLIVDKHQSSSDAMAVTLKSLGYRIVSADDIQIAAQLNFHEKPDLVILDIRIPEHSLIELTSVLLDSGSAYVFLLQHFNDIQSKLDESQRSLGFLVNSDDHTILLSGIESALTCSRQIRYLQEEEQRCSKSLKAEKAINIVIGILMERYNLNRDSAYELLRSKARSERRRVIELAQEILDAHSIFNQLNQ</sequence>
<dbReference type="InterPro" id="IPR036388">
    <property type="entry name" value="WH-like_DNA-bd_sf"/>
</dbReference>
<organism evidence="4 5">
    <name type="scientific">Candidatus Thiodiazotropha endolucinida</name>
    <dbReference type="NCBI Taxonomy" id="1655433"/>
    <lineage>
        <taxon>Bacteria</taxon>
        <taxon>Pseudomonadati</taxon>
        <taxon>Pseudomonadota</taxon>
        <taxon>Gammaproteobacteria</taxon>
        <taxon>Chromatiales</taxon>
        <taxon>Sedimenticolaceae</taxon>
        <taxon>Candidatus Thiodiazotropha</taxon>
    </lineage>
</organism>
<evidence type="ECO:0000313" key="4">
    <source>
        <dbReference type="EMBL" id="ODJ86224.1"/>
    </source>
</evidence>
<keyword evidence="5" id="KW-1185">Reference proteome</keyword>
<dbReference type="InterPro" id="IPR001789">
    <property type="entry name" value="Sig_transdc_resp-reg_receiver"/>
</dbReference>
<keyword evidence="1" id="KW-0597">Phosphoprotein</keyword>
<evidence type="ECO:0000259" key="2">
    <source>
        <dbReference type="PROSITE" id="PS50110"/>
    </source>
</evidence>
<dbReference type="GO" id="GO:0000160">
    <property type="term" value="P:phosphorelay signal transduction system"/>
    <property type="evidence" value="ECO:0007669"/>
    <property type="project" value="InterPro"/>
</dbReference>
<dbReference type="InterPro" id="IPR011006">
    <property type="entry name" value="CheY-like_superfamily"/>
</dbReference>
<dbReference type="InterPro" id="IPR005561">
    <property type="entry name" value="ANTAR"/>
</dbReference>
<evidence type="ECO:0000256" key="1">
    <source>
        <dbReference type="PROSITE-ProRule" id="PRU00169"/>
    </source>
</evidence>
<dbReference type="Pfam" id="PF03861">
    <property type="entry name" value="ANTAR"/>
    <property type="match status" value="1"/>
</dbReference>
<dbReference type="SUPFAM" id="SSF52172">
    <property type="entry name" value="CheY-like"/>
    <property type="match status" value="1"/>
</dbReference>
<gene>
    <name evidence="4" type="primary">pdtaR_1</name>
    <name evidence="4" type="ORF">CODIS_35450</name>
</gene>
<dbReference type="Gene3D" id="3.40.50.2300">
    <property type="match status" value="1"/>
</dbReference>
<protein>
    <submittedName>
        <fullName evidence="4">Putative transcriptional regulatory protein pdtaR</fullName>
    </submittedName>
</protein>
<feature type="modified residue" description="4-aspartylphosphate" evidence="1">
    <location>
        <position position="55"/>
    </location>
</feature>
<dbReference type="EMBL" id="MARB01000025">
    <property type="protein sequence ID" value="ODJ86224.1"/>
    <property type="molecule type" value="Genomic_DNA"/>
</dbReference>